<dbReference type="InterPro" id="IPR002559">
    <property type="entry name" value="Transposase_11"/>
</dbReference>
<feature type="region of interest" description="Disordered" evidence="1">
    <location>
        <begin position="145"/>
        <end position="178"/>
    </location>
</feature>
<dbReference type="PANTHER" id="PTHR30298:SF0">
    <property type="entry name" value="PROTEIN YBFL-RELATED"/>
    <property type="match status" value="1"/>
</dbReference>
<evidence type="ECO:0000259" key="4">
    <source>
        <dbReference type="Pfam" id="PF13808"/>
    </source>
</evidence>
<reference evidence="6" key="1">
    <citation type="journal article" date="2019" name="Int. J. Syst. Evol. Microbiol.">
        <title>The Global Catalogue of Microorganisms (GCM) 10K type strain sequencing project: providing services to taxonomists for standard genome sequencing and annotation.</title>
        <authorList>
            <consortium name="The Broad Institute Genomics Platform"/>
            <consortium name="The Broad Institute Genome Sequencing Center for Infectious Disease"/>
            <person name="Wu L."/>
            <person name="Ma J."/>
        </authorList>
    </citation>
    <scope>NUCLEOTIDE SEQUENCE [LARGE SCALE GENOMIC DNA]</scope>
    <source>
        <strain evidence="6">JCM 16908</strain>
    </source>
</reference>
<dbReference type="EMBL" id="BAAAZR010000001">
    <property type="protein sequence ID" value="GAA3787437.1"/>
    <property type="molecule type" value="Genomic_DNA"/>
</dbReference>
<proteinExistence type="predicted"/>
<dbReference type="InterPro" id="IPR032806">
    <property type="entry name" value="YbfD_N"/>
</dbReference>
<protein>
    <submittedName>
        <fullName evidence="5">ISAs1 family transposase</fullName>
    </submittedName>
</protein>
<keyword evidence="2" id="KW-1133">Transmembrane helix</keyword>
<accession>A0ABP7HAW8</accession>
<dbReference type="PANTHER" id="PTHR30298">
    <property type="entry name" value="H REPEAT-ASSOCIATED PREDICTED TRANSPOSASE"/>
    <property type="match status" value="1"/>
</dbReference>
<dbReference type="InterPro" id="IPR047647">
    <property type="entry name" value="ISAs1_transpos"/>
</dbReference>
<keyword evidence="2" id="KW-0472">Membrane</keyword>
<keyword evidence="2" id="KW-0812">Transmembrane</keyword>
<evidence type="ECO:0000259" key="3">
    <source>
        <dbReference type="Pfam" id="PF01609"/>
    </source>
</evidence>
<evidence type="ECO:0000256" key="1">
    <source>
        <dbReference type="SAM" id="MobiDB-lite"/>
    </source>
</evidence>
<organism evidence="5 6">
    <name type="scientific">Sphaerisporangium flaviroseum</name>
    <dbReference type="NCBI Taxonomy" id="509199"/>
    <lineage>
        <taxon>Bacteria</taxon>
        <taxon>Bacillati</taxon>
        <taxon>Actinomycetota</taxon>
        <taxon>Actinomycetes</taxon>
        <taxon>Streptosporangiales</taxon>
        <taxon>Streptosporangiaceae</taxon>
        <taxon>Sphaerisporangium</taxon>
    </lineage>
</organism>
<keyword evidence="6" id="KW-1185">Reference proteome</keyword>
<dbReference type="NCBIfam" id="NF033564">
    <property type="entry name" value="transpos_ISAs1"/>
    <property type="match status" value="1"/>
</dbReference>
<sequence length="437" mass="47349">MSPSSLTSSPPAAALDQLTDLALREAELRADPVGVESALMRRLAAVPDRRSACGRRHRLVVILTLTACATLVVGGDSVAAIWQWAARTSQQVLERLGAHRDPFTGLFTVPSERTFRRVLAHLDGDALDAAISGYVADVLRQAAPVPQIPDTPGPLEREQRRVTQRQLTHPAPDGLLPGAALDGKASRGARTADGGRVFLIGAISHEYGVILGQSQVADKRGEGPAARALLTRLDAAGMVLTLDALHTTKATARLITQQLDAHYILILKGNQPLARAAAQALLTGPDVDWSATTAIDDDHGHDRIERRTIRTAQADDTLFPGARQAFRIRRDVGDLDGVWISKEIVYGITSLPATLAPPDHLNHYERAHWGVENRLHWVRDVTFREDHSQVRTGTAPRALAGFRNLAISTARLAGRANIAHARRDLLNHDDAFAVYAI</sequence>
<dbReference type="Pfam" id="PF13808">
    <property type="entry name" value="DDE_Tnp_1_assoc"/>
    <property type="match status" value="1"/>
</dbReference>
<feature type="transmembrane region" description="Helical" evidence="2">
    <location>
        <begin position="59"/>
        <end position="85"/>
    </location>
</feature>
<feature type="domain" description="H repeat-associated protein N-terminal" evidence="4">
    <location>
        <begin position="41"/>
        <end position="134"/>
    </location>
</feature>
<gene>
    <name evidence="5" type="ORF">GCM10022226_02160</name>
</gene>
<evidence type="ECO:0000256" key="2">
    <source>
        <dbReference type="SAM" id="Phobius"/>
    </source>
</evidence>
<evidence type="ECO:0000313" key="6">
    <source>
        <dbReference type="Proteomes" id="UP001500888"/>
    </source>
</evidence>
<dbReference type="InterPro" id="IPR051698">
    <property type="entry name" value="Transposase_11-like"/>
</dbReference>
<evidence type="ECO:0000313" key="5">
    <source>
        <dbReference type="EMBL" id="GAA3787437.1"/>
    </source>
</evidence>
<dbReference type="Pfam" id="PF01609">
    <property type="entry name" value="DDE_Tnp_1"/>
    <property type="match status" value="1"/>
</dbReference>
<comment type="caution">
    <text evidence="5">The sequence shown here is derived from an EMBL/GenBank/DDBJ whole genome shotgun (WGS) entry which is preliminary data.</text>
</comment>
<feature type="domain" description="Transposase IS4-like" evidence="3">
    <location>
        <begin position="199"/>
        <end position="406"/>
    </location>
</feature>
<name>A0ABP7HAW8_9ACTN</name>
<dbReference type="RefSeq" id="WP_344933047.1">
    <property type="nucleotide sequence ID" value="NZ_BAAAZR010000001.1"/>
</dbReference>
<dbReference type="Proteomes" id="UP001500888">
    <property type="component" value="Unassembled WGS sequence"/>
</dbReference>